<dbReference type="GO" id="GO:0008270">
    <property type="term" value="F:zinc ion binding"/>
    <property type="evidence" value="ECO:0007669"/>
    <property type="project" value="UniProtKB-KW"/>
</dbReference>
<evidence type="ECO:0000256" key="6">
    <source>
        <dbReference type="ARBA" id="ARBA00022989"/>
    </source>
</evidence>
<keyword evidence="3" id="KW-0479">Metal-binding</keyword>
<dbReference type="GO" id="GO:0005769">
    <property type="term" value="C:early endosome"/>
    <property type="evidence" value="ECO:0007669"/>
    <property type="project" value="TreeGrafter"/>
</dbReference>
<dbReference type="InterPro" id="IPR037871">
    <property type="entry name" value="PH_Phafin"/>
</dbReference>
<feature type="compositionally biased region" description="Polar residues" evidence="9">
    <location>
        <begin position="934"/>
        <end position="950"/>
    </location>
</feature>
<dbReference type="Pfam" id="PF01363">
    <property type="entry name" value="FYVE"/>
    <property type="match status" value="1"/>
</dbReference>
<feature type="compositionally biased region" description="Basic and acidic residues" evidence="9">
    <location>
        <begin position="924"/>
        <end position="933"/>
    </location>
</feature>
<dbReference type="Pfam" id="PF00169">
    <property type="entry name" value="PH"/>
    <property type="match status" value="1"/>
</dbReference>
<organism evidence="13 14">
    <name type="scientific">Allacma fusca</name>
    <dbReference type="NCBI Taxonomy" id="39272"/>
    <lineage>
        <taxon>Eukaryota</taxon>
        <taxon>Metazoa</taxon>
        <taxon>Ecdysozoa</taxon>
        <taxon>Arthropoda</taxon>
        <taxon>Hexapoda</taxon>
        <taxon>Collembola</taxon>
        <taxon>Symphypleona</taxon>
        <taxon>Sminthuridae</taxon>
        <taxon>Allacma</taxon>
    </lineage>
</organism>
<keyword evidence="2 10" id="KW-0812">Transmembrane</keyword>
<feature type="domain" description="FYVE-type" evidence="12">
    <location>
        <begin position="152"/>
        <end position="211"/>
    </location>
</feature>
<proteinExistence type="predicted"/>
<dbReference type="GO" id="GO:0035091">
    <property type="term" value="F:phosphatidylinositol binding"/>
    <property type="evidence" value="ECO:0007669"/>
    <property type="project" value="TreeGrafter"/>
</dbReference>
<feature type="compositionally biased region" description="Acidic residues" evidence="9">
    <location>
        <begin position="233"/>
        <end position="244"/>
    </location>
</feature>
<keyword evidence="4 8" id="KW-0863">Zinc-finger</keyword>
<dbReference type="SMART" id="SM00233">
    <property type="entry name" value="PH"/>
    <property type="match status" value="1"/>
</dbReference>
<name>A0A8J2PMG8_9HEXA</name>
<sequence length="988" mass="110968">MVDRLVNSEANARRISSVENCFGSSGQPLSVPGRVLVGEGILTKMCRKKPKPRQFFLFNDILVYGNIVINKKKYNKQHVIPLEEVKLDPLEDEGLLKNGWVIRTAGKSFAVYAATPTEKAEWMAHIQRCVTDLLKKSGKKAVENHAAVWVPDAEATACQICKTQFTFVNRRHHCRKCGLCICGACSKGRFLLPQQSKKPLRVCNNCNEILTSGAKGSDNITGTGNSHGGDNSSGEEDSDDDGDDTPSWSLAPKFYHGKKKTKLKILTPSHYEIVDVDDGRGNVEQVIITNEHFNGLSSEQENEADEFVGSRYGRYRPLLNGIIVIGPQIGKVLVALLGFLGLICILIFLYQIICSEIGLAVFYFGQFLISLCIIFLFWTSVTDPGVIPRDFNLNQYLYEIRNNNVTPPTRPRWCRKCHSARPPRCYHCRECDICIRRQDMHLVVGGLCIGSCNFRHYFAFNFSSSILSLYLISVSLTLIIKLVHKFSEKVFLRADFSLSCILLFLGAIVLSFPQTGLIMFVYRLYLLGKNRTVREEYRAYLRGNDYNPFDNGLVLNAWEFLAKSPDRSYLRRKKNQVDPYYDGRHRWKIAADSHMRDSRIIYCSPLNFTDPNRISAEPQSYVEKENIRQNLNVHAKVKSHISLPLLDHGELPLISGTRFRLSLYPKPLQLLQQQIKQYHVCQTIPKCVVSTRKLKASSHSLSESCLSETVDASDIVHQARAFQLQQIIGCVIRRDRLGLIDLARRIDVAGLIGMDRFDPDDIQMIELTNGLPLITARSHGRRPPPIPGQENLNPQPVQVMNQPRRNNNALGIPQMVAAGLMPTIRRQQQQAVASLALTRLHPPTINAITLSPTTIRTNSRTGSNVVYVPPGINRQSIFRYDHCNRRRLALSRPHITSNSPLVPTRPAIPARASFRQNNLSNLVDEERNADSRVEPTSSPLATSPGVNNSEDYPPPAQSSNVDSNTNNPVCLIFVNDSDSTHTGTNANS</sequence>
<dbReference type="AlphaFoldDB" id="A0A8J2PMG8"/>
<dbReference type="InterPro" id="IPR051765">
    <property type="entry name" value="PH_domain-containing_F"/>
</dbReference>
<keyword evidence="14" id="KW-1185">Reference proteome</keyword>
<dbReference type="GO" id="GO:0016409">
    <property type="term" value="F:palmitoyltransferase activity"/>
    <property type="evidence" value="ECO:0007669"/>
    <property type="project" value="InterPro"/>
</dbReference>
<feature type="domain" description="PH" evidence="11">
    <location>
        <begin position="35"/>
        <end position="131"/>
    </location>
</feature>
<dbReference type="PROSITE" id="PS50178">
    <property type="entry name" value="ZF_FYVE"/>
    <property type="match status" value="1"/>
</dbReference>
<feature type="transmembrane region" description="Helical" evidence="10">
    <location>
        <begin position="496"/>
        <end position="522"/>
    </location>
</feature>
<reference evidence="13" key="1">
    <citation type="submission" date="2021-06" db="EMBL/GenBank/DDBJ databases">
        <authorList>
            <person name="Hodson N. C."/>
            <person name="Mongue J. A."/>
            <person name="Jaron S. K."/>
        </authorList>
    </citation>
    <scope>NUCLEOTIDE SEQUENCE</scope>
</reference>
<feature type="transmembrane region" description="Helical" evidence="10">
    <location>
        <begin position="332"/>
        <end position="350"/>
    </location>
</feature>
<dbReference type="PROSITE" id="PS50003">
    <property type="entry name" value="PH_DOMAIN"/>
    <property type="match status" value="1"/>
</dbReference>
<evidence type="ECO:0000313" key="14">
    <source>
        <dbReference type="Proteomes" id="UP000708208"/>
    </source>
</evidence>
<evidence type="ECO:0000259" key="11">
    <source>
        <dbReference type="PROSITE" id="PS50003"/>
    </source>
</evidence>
<accession>A0A8J2PMG8</accession>
<comment type="caution">
    <text evidence="13">The sequence shown here is derived from an EMBL/GenBank/DDBJ whole genome shotgun (WGS) entry which is preliminary data.</text>
</comment>
<evidence type="ECO:0000256" key="8">
    <source>
        <dbReference type="PROSITE-ProRule" id="PRU00091"/>
    </source>
</evidence>
<dbReference type="InterPro" id="IPR001849">
    <property type="entry name" value="PH_domain"/>
</dbReference>
<feature type="region of interest" description="Disordered" evidence="9">
    <location>
        <begin position="919"/>
        <end position="988"/>
    </location>
</feature>
<dbReference type="InterPro" id="IPR000306">
    <property type="entry name" value="Znf_FYVE"/>
</dbReference>
<evidence type="ECO:0000256" key="5">
    <source>
        <dbReference type="ARBA" id="ARBA00022833"/>
    </source>
</evidence>
<feature type="transmembrane region" description="Helical" evidence="10">
    <location>
        <begin position="466"/>
        <end position="484"/>
    </location>
</feature>
<dbReference type="GO" id="GO:0007032">
    <property type="term" value="P:endosome organization"/>
    <property type="evidence" value="ECO:0007669"/>
    <property type="project" value="TreeGrafter"/>
</dbReference>
<feature type="compositionally biased region" description="Polar residues" evidence="9">
    <location>
        <begin position="976"/>
        <end position="988"/>
    </location>
</feature>
<keyword evidence="5" id="KW-0862">Zinc</keyword>
<evidence type="ECO:0000256" key="2">
    <source>
        <dbReference type="ARBA" id="ARBA00022692"/>
    </source>
</evidence>
<feature type="region of interest" description="Disordered" evidence="9">
    <location>
        <begin position="217"/>
        <end position="246"/>
    </location>
</feature>
<evidence type="ECO:0000256" key="7">
    <source>
        <dbReference type="ARBA" id="ARBA00023136"/>
    </source>
</evidence>
<evidence type="ECO:0000256" key="10">
    <source>
        <dbReference type="SAM" id="Phobius"/>
    </source>
</evidence>
<keyword evidence="6 10" id="KW-1133">Transmembrane helix</keyword>
<evidence type="ECO:0000256" key="9">
    <source>
        <dbReference type="SAM" id="MobiDB-lite"/>
    </source>
</evidence>
<feature type="compositionally biased region" description="Low complexity" evidence="9">
    <location>
        <begin position="221"/>
        <end position="232"/>
    </location>
</feature>
<evidence type="ECO:0000256" key="4">
    <source>
        <dbReference type="ARBA" id="ARBA00022771"/>
    </source>
</evidence>
<dbReference type="PANTHER" id="PTHR46280:SF3">
    <property type="entry name" value="PLECKSTRIN HOMOLOGY DOMAIN-CONTAINING FAMILY F MEMBER 1 HOMOLOG"/>
    <property type="match status" value="1"/>
</dbReference>
<evidence type="ECO:0000256" key="3">
    <source>
        <dbReference type="ARBA" id="ARBA00022723"/>
    </source>
</evidence>
<evidence type="ECO:0000313" key="13">
    <source>
        <dbReference type="EMBL" id="CAG7829020.1"/>
    </source>
</evidence>
<dbReference type="InterPro" id="IPR001594">
    <property type="entry name" value="Palmitoyltrfase_DHHC"/>
</dbReference>
<dbReference type="GO" id="GO:0008333">
    <property type="term" value="P:endosome to lysosome transport"/>
    <property type="evidence" value="ECO:0007669"/>
    <property type="project" value="TreeGrafter"/>
</dbReference>
<keyword evidence="7 10" id="KW-0472">Membrane</keyword>
<feature type="compositionally biased region" description="Polar residues" evidence="9">
    <location>
        <begin position="957"/>
        <end position="968"/>
    </location>
</feature>
<dbReference type="EMBL" id="CAJVCH010549836">
    <property type="protein sequence ID" value="CAG7829020.1"/>
    <property type="molecule type" value="Genomic_DNA"/>
</dbReference>
<dbReference type="PANTHER" id="PTHR46280">
    <property type="entry name" value="PLECKSTRIN HOMOLOGY DOMAIN-CONTAINING FAMILY F MEMBER 2-RELATED"/>
    <property type="match status" value="1"/>
</dbReference>
<dbReference type="InterPro" id="IPR017455">
    <property type="entry name" value="Znf_FYVE-rel"/>
</dbReference>
<evidence type="ECO:0000256" key="1">
    <source>
        <dbReference type="ARBA" id="ARBA00004141"/>
    </source>
</evidence>
<dbReference type="Pfam" id="PF01529">
    <property type="entry name" value="DHHC"/>
    <property type="match status" value="1"/>
</dbReference>
<dbReference type="Proteomes" id="UP000708208">
    <property type="component" value="Unassembled WGS sequence"/>
</dbReference>
<dbReference type="OrthoDB" id="70570at2759"/>
<protein>
    <submittedName>
        <fullName evidence="13">Uncharacterized protein</fullName>
    </submittedName>
</protein>
<dbReference type="PROSITE" id="PS50216">
    <property type="entry name" value="DHHC"/>
    <property type="match status" value="1"/>
</dbReference>
<dbReference type="SMART" id="SM00064">
    <property type="entry name" value="FYVE"/>
    <property type="match status" value="1"/>
</dbReference>
<dbReference type="CDD" id="cd01218">
    <property type="entry name" value="PH_Phafin2-like"/>
    <property type="match status" value="1"/>
</dbReference>
<gene>
    <name evidence="13" type="ORF">AFUS01_LOCUS38907</name>
</gene>
<feature type="transmembrane region" description="Helical" evidence="10">
    <location>
        <begin position="357"/>
        <end position="378"/>
    </location>
</feature>
<dbReference type="GO" id="GO:0016020">
    <property type="term" value="C:membrane"/>
    <property type="evidence" value="ECO:0007669"/>
    <property type="project" value="UniProtKB-SubCell"/>
</dbReference>
<evidence type="ECO:0000259" key="12">
    <source>
        <dbReference type="PROSITE" id="PS50178"/>
    </source>
</evidence>
<comment type="subcellular location">
    <subcellularLocation>
        <location evidence="1">Membrane</location>
        <topology evidence="1">Multi-pass membrane protein</topology>
    </subcellularLocation>
</comment>
<dbReference type="FunFam" id="2.30.29.30:FF:000167">
    <property type="entry name" value="Pleckstrin homology domain-containing family F member 2"/>
    <property type="match status" value="1"/>
</dbReference>